<keyword evidence="4" id="KW-0539">Nucleus</keyword>
<feature type="compositionally biased region" description="Basic residues" evidence="6">
    <location>
        <begin position="16"/>
        <end position="33"/>
    </location>
</feature>
<keyword evidence="8" id="KW-1185">Reference proteome</keyword>
<dbReference type="PROSITE" id="PS00678">
    <property type="entry name" value="WD_REPEATS_1"/>
    <property type="match status" value="1"/>
</dbReference>
<dbReference type="PANTHER" id="PTHR19865:SF0">
    <property type="entry name" value="U3 SMALL NUCLEOLAR RNA-INTERACTING PROTEIN 2"/>
    <property type="match status" value="1"/>
</dbReference>
<comment type="subcellular location">
    <subcellularLocation>
        <location evidence="1">Nucleus</location>
    </subcellularLocation>
</comment>
<proteinExistence type="predicted"/>
<feature type="repeat" description="WD" evidence="5">
    <location>
        <begin position="267"/>
        <end position="308"/>
    </location>
</feature>
<dbReference type="PROSITE" id="PS50294">
    <property type="entry name" value="WD_REPEATS_REGION"/>
    <property type="match status" value="3"/>
</dbReference>
<evidence type="ECO:0000256" key="3">
    <source>
        <dbReference type="ARBA" id="ARBA00022737"/>
    </source>
</evidence>
<evidence type="ECO:0000313" key="8">
    <source>
        <dbReference type="Proteomes" id="UP000827092"/>
    </source>
</evidence>
<dbReference type="InterPro" id="IPR001680">
    <property type="entry name" value="WD40_rpt"/>
</dbReference>
<feature type="repeat" description="WD" evidence="5">
    <location>
        <begin position="134"/>
        <end position="175"/>
    </location>
</feature>
<dbReference type="InterPro" id="IPR036322">
    <property type="entry name" value="WD40_repeat_dom_sf"/>
</dbReference>
<dbReference type="Pfam" id="PF00400">
    <property type="entry name" value="WD40"/>
    <property type="match status" value="6"/>
</dbReference>
<dbReference type="InterPro" id="IPR015943">
    <property type="entry name" value="WD40/YVTN_repeat-like_dom_sf"/>
</dbReference>
<feature type="repeat" description="WD" evidence="5">
    <location>
        <begin position="225"/>
        <end position="266"/>
    </location>
</feature>
<dbReference type="PANTHER" id="PTHR19865">
    <property type="entry name" value="U3 SMALL NUCLEOLAR RNA INTERACTING PROTEIN 2"/>
    <property type="match status" value="1"/>
</dbReference>
<name>A0AAV6VUM8_9ARAC</name>
<accession>A0AAV6VUM8</accession>
<dbReference type="InterPro" id="IPR019775">
    <property type="entry name" value="WD40_repeat_CS"/>
</dbReference>
<sequence length="454" mass="50843">MPQSKFFIRKSDSKGTKRKKTGKNIPNKSKKKNEKPNPMQENISSDEESISGNEKGYPEDFSSDEETEQEKKLRLTKKYLAQIEREEQDKNVGDDTKAAVAQRLKDEVLEDAGRLQKKKAHEYENIVPEVAHVFKGHNLSVTCVVVSSTEKFFFSGSKDCSIIKWSIEEKKKLKIVQGGKKQSSSGHGQILALALSSDDKFLASGCSNKIINIWNPDTMELLKTFRGHKDAISGLVFEKNSHQLISASNDRSLKLWNLDEMGYVETLFGHQDAITGVDCFLGEIALTSGGRDNTVRIWKIVEESQLVFQGYGASIDCVCVSSYQSFVSGGDDGTLLFWGTQKKKPMSKVLQAHGSDPESEEPNWIITLCSLQNTDLLASGSKDGFIRLWRRDDDSHTLVPISRIPVSGFVNTMQFTPSGSYLIAGVGQEHKLGRWWKIKESKNSIVLFSWKNKS</sequence>
<gene>
    <name evidence="7" type="ORF">JTE90_000526</name>
</gene>
<dbReference type="SUPFAM" id="SSF50978">
    <property type="entry name" value="WD40 repeat-like"/>
    <property type="match status" value="1"/>
</dbReference>
<dbReference type="PROSITE" id="PS50082">
    <property type="entry name" value="WD_REPEATS_2"/>
    <property type="match status" value="4"/>
</dbReference>
<dbReference type="GO" id="GO:0034511">
    <property type="term" value="F:U3 snoRNA binding"/>
    <property type="evidence" value="ECO:0007669"/>
    <property type="project" value="InterPro"/>
</dbReference>
<dbReference type="CDD" id="cd00200">
    <property type="entry name" value="WD40"/>
    <property type="match status" value="1"/>
</dbReference>
<evidence type="ECO:0000313" key="7">
    <source>
        <dbReference type="EMBL" id="KAG8200444.1"/>
    </source>
</evidence>
<dbReference type="InterPro" id="IPR020472">
    <property type="entry name" value="WD40_PAC1"/>
</dbReference>
<dbReference type="InterPro" id="IPR039241">
    <property type="entry name" value="Rrp9-like"/>
</dbReference>
<dbReference type="Proteomes" id="UP000827092">
    <property type="component" value="Unassembled WGS sequence"/>
</dbReference>
<comment type="caution">
    <text evidence="7">The sequence shown here is derived from an EMBL/GenBank/DDBJ whole genome shotgun (WGS) entry which is preliminary data.</text>
</comment>
<keyword evidence="2 5" id="KW-0853">WD repeat</keyword>
<evidence type="ECO:0000256" key="2">
    <source>
        <dbReference type="ARBA" id="ARBA00022574"/>
    </source>
</evidence>
<evidence type="ECO:0000256" key="5">
    <source>
        <dbReference type="PROSITE-ProRule" id="PRU00221"/>
    </source>
</evidence>
<dbReference type="SMART" id="SM00320">
    <property type="entry name" value="WD40"/>
    <property type="match status" value="7"/>
</dbReference>
<protein>
    <recommendedName>
        <fullName evidence="9">U3 small nucleolar RNA-interacting protein 2</fullName>
    </recommendedName>
</protein>
<reference evidence="7 8" key="1">
    <citation type="journal article" date="2022" name="Nat. Ecol. Evol.">
        <title>A masculinizing supergene underlies an exaggerated male reproductive morph in a spider.</title>
        <authorList>
            <person name="Hendrickx F."/>
            <person name="De Corte Z."/>
            <person name="Sonet G."/>
            <person name="Van Belleghem S.M."/>
            <person name="Kostlbacher S."/>
            <person name="Vangestel C."/>
        </authorList>
    </citation>
    <scope>NUCLEOTIDE SEQUENCE [LARGE SCALE GENOMIC DNA]</scope>
    <source>
        <strain evidence="7">W744_W776</strain>
    </source>
</reference>
<evidence type="ECO:0000256" key="4">
    <source>
        <dbReference type="ARBA" id="ARBA00023242"/>
    </source>
</evidence>
<dbReference type="FunFam" id="2.130.10.10:FF:000509">
    <property type="entry name" value="U3 small nucleolar RNA-interacting protein"/>
    <property type="match status" value="1"/>
</dbReference>
<dbReference type="PRINTS" id="PR00320">
    <property type="entry name" value="GPROTEINBRPT"/>
</dbReference>
<feature type="region of interest" description="Disordered" evidence="6">
    <location>
        <begin position="1"/>
        <end position="72"/>
    </location>
</feature>
<dbReference type="Gene3D" id="2.130.10.10">
    <property type="entry name" value="YVTN repeat-like/Quinoprotein amine dehydrogenase"/>
    <property type="match status" value="1"/>
</dbReference>
<dbReference type="GO" id="GO:0032040">
    <property type="term" value="C:small-subunit processome"/>
    <property type="evidence" value="ECO:0007669"/>
    <property type="project" value="TreeGrafter"/>
</dbReference>
<organism evidence="7 8">
    <name type="scientific">Oedothorax gibbosus</name>
    <dbReference type="NCBI Taxonomy" id="931172"/>
    <lineage>
        <taxon>Eukaryota</taxon>
        <taxon>Metazoa</taxon>
        <taxon>Ecdysozoa</taxon>
        <taxon>Arthropoda</taxon>
        <taxon>Chelicerata</taxon>
        <taxon>Arachnida</taxon>
        <taxon>Araneae</taxon>
        <taxon>Araneomorphae</taxon>
        <taxon>Entelegynae</taxon>
        <taxon>Araneoidea</taxon>
        <taxon>Linyphiidae</taxon>
        <taxon>Erigoninae</taxon>
        <taxon>Oedothorax</taxon>
    </lineage>
</organism>
<keyword evidence="3" id="KW-0677">Repeat</keyword>
<dbReference type="EMBL" id="JAFNEN010000015">
    <property type="protein sequence ID" value="KAG8200444.1"/>
    <property type="molecule type" value="Genomic_DNA"/>
</dbReference>
<evidence type="ECO:0000256" key="1">
    <source>
        <dbReference type="ARBA" id="ARBA00004123"/>
    </source>
</evidence>
<dbReference type="AlphaFoldDB" id="A0AAV6VUM8"/>
<feature type="repeat" description="WD" evidence="5">
    <location>
        <begin position="183"/>
        <end position="224"/>
    </location>
</feature>
<evidence type="ECO:0000256" key="6">
    <source>
        <dbReference type="SAM" id="MobiDB-lite"/>
    </source>
</evidence>
<evidence type="ECO:0008006" key="9">
    <source>
        <dbReference type="Google" id="ProtNLM"/>
    </source>
</evidence>